<dbReference type="SUPFAM" id="SSF53335">
    <property type="entry name" value="S-adenosyl-L-methionine-dependent methyltransferases"/>
    <property type="match status" value="1"/>
</dbReference>
<organism evidence="2 3">
    <name type="scientific">Symbiodinium necroappetens</name>
    <dbReference type="NCBI Taxonomy" id="1628268"/>
    <lineage>
        <taxon>Eukaryota</taxon>
        <taxon>Sar</taxon>
        <taxon>Alveolata</taxon>
        <taxon>Dinophyceae</taxon>
        <taxon>Suessiales</taxon>
        <taxon>Symbiodiniaceae</taxon>
        <taxon>Symbiodinium</taxon>
    </lineage>
</organism>
<evidence type="ECO:0000259" key="1">
    <source>
        <dbReference type="Pfam" id="PF21268"/>
    </source>
</evidence>
<evidence type="ECO:0000313" key="2">
    <source>
        <dbReference type="EMBL" id="CAE7906993.1"/>
    </source>
</evidence>
<gene>
    <name evidence="2" type="ORF">SNEC2469_LOCUS30741</name>
</gene>
<comment type="caution">
    <text evidence="2">The sequence shown here is derived from an EMBL/GenBank/DDBJ whole genome shotgun (WGS) entry which is preliminary data.</text>
</comment>
<dbReference type="InterPro" id="IPR029063">
    <property type="entry name" value="SAM-dependent_MTases_sf"/>
</dbReference>
<dbReference type="InterPro" id="IPR027032">
    <property type="entry name" value="Twinkle-like"/>
</dbReference>
<keyword evidence="3" id="KW-1185">Reference proteome</keyword>
<accession>A0A813BJV1</accession>
<reference evidence="2" key="1">
    <citation type="submission" date="2021-02" db="EMBL/GenBank/DDBJ databases">
        <authorList>
            <person name="Dougan E. K."/>
            <person name="Rhodes N."/>
            <person name="Thang M."/>
            <person name="Chan C."/>
        </authorList>
    </citation>
    <scope>NUCLEOTIDE SEQUENCE</scope>
</reference>
<dbReference type="EMBL" id="CAJNJA010072478">
    <property type="protein sequence ID" value="CAE7906993.1"/>
    <property type="molecule type" value="Genomic_DNA"/>
</dbReference>
<dbReference type="Pfam" id="PF21268">
    <property type="entry name" value="Helic-prim_T7_N"/>
    <property type="match status" value="1"/>
</dbReference>
<dbReference type="CDD" id="cd01029">
    <property type="entry name" value="TOPRIM_primases"/>
    <property type="match status" value="1"/>
</dbReference>
<protein>
    <recommendedName>
        <fullName evidence="1">Bacteriophage T7 DNA helicase/primase N-terminal domain-containing protein</fullName>
    </recommendedName>
</protein>
<proteinExistence type="predicted"/>
<feature type="non-terminal residue" evidence="2">
    <location>
        <position position="1"/>
    </location>
</feature>
<dbReference type="AlphaFoldDB" id="A0A813BJV1"/>
<dbReference type="PANTHER" id="PTHR12873:SF0">
    <property type="entry name" value="TWINKLE MTDNA HELICASE"/>
    <property type="match status" value="1"/>
</dbReference>
<dbReference type="Gene3D" id="2.20.25.10">
    <property type="match status" value="1"/>
</dbReference>
<dbReference type="SUPFAM" id="SSF56731">
    <property type="entry name" value="DNA primase core"/>
    <property type="match status" value="1"/>
</dbReference>
<dbReference type="Gene3D" id="2.20.25.180">
    <property type="match status" value="1"/>
</dbReference>
<feature type="domain" description="Bacteriophage T7 DNA helicase/primase N-terminal" evidence="1">
    <location>
        <begin position="309"/>
        <end position="360"/>
    </location>
</feature>
<name>A0A813BJV1_9DINO</name>
<dbReference type="InterPro" id="IPR048774">
    <property type="entry name" value="Helic-prim_T7_N"/>
</dbReference>
<dbReference type="Proteomes" id="UP000601435">
    <property type="component" value="Unassembled WGS sequence"/>
</dbReference>
<dbReference type="InterPro" id="IPR034154">
    <property type="entry name" value="TOPRIM_DnaG/twinkle"/>
</dbReference>
<dbReference type="GO" id="GO:0043139">
    <property type="term" value="F:5'-3' DNA helicase activity"/>
    <property type="evidence" value="ECO:0007669"/>
    <property type="project" value="InterPro"/>
</dbReference>
<evidence type="ECO:0000313" key="3">
    <source>
        <dbReference type="Proteomes" id="UP000601435"/>
    </source>
</evidence>
<dbReference type="GO" id="GO:0003697">
    <property type="term" value="F:single-stranded DNA binding"/>
    <property type="evidence" value="ECO:0007669"/>
    <property type="project" value="InterPro"/>
</dbReference>
<dbReference type="OrthoDB" id="275278at2759"/>
<dbReference type="Gene3D" id="3.40.1360.10">
    <property type="match status" value="1"/>
</dbReference>
<sequence length="506" mass="57428">DHETYNEELSKSLPCKLFFLDHIKTRLYVDFGCGDGSILKAIGERQDDAIRFGVENDPVQFSLAAQHALVFPTFTHFELGDYEWATKTAIFSSVLHESPGLLETAVVYDFDYIVIRDMALLPLYRDQESELEAALKEPYRGTPSWEREKEERYFRLSALGCLTRPPEGYEVFYFEHFSIPVIRERLGEDIPTHVKVIYKRNDVHHEQSGLTDIVDASVIEPDGSQKVRLKEADKWFMAEVLSKGPCPDCGSDDNLVTFKDLHRYCFTPGCGKKSPLDPDTHLPAQAKRKTKTVSDTANAIPFTMDHMQEGLKSRGIDRETLQKYGYFVHKERGEFHHIAPYFGQNGQLAYQKRRDKDKAFWFDPVSDGAPKTTDLQLFGQHVWGEKHDKKVVVTEGELDAMSVAQAMKFKVPVVSIVQGAESAMKSLKANYRWLDRFDEIILWMDNDEPGQAVVDKCADLFRAGKVKTIKVEGFKDASDMLQAGKSGEIYSAVWGATVWAPTGIIN</sequence>
<dbReference type="PANTHER" id="PTHR12873">
    <property type="entry name" value="T7-LIKE MITOCHONDRIAL DNA HELICASE"/>
    <property type="match status" value="1"/>
</dbReference>
<dbReference type="SUPFAM" id="SSF57783">
    <property type="entry name" value="Zinc beta-ribbon"/>
    <property type="match status" value="1"/>
</dbReference>
<feature type="non-terminal residue" evidence="2">
    <location>
        <position position="506"/>
    </location>
</feature>
<dbReference type="Pfam" id="PF13155">
    <property type="entry name" value="Toprim_2"/>
    <property type="match status" value="1"/>
</dbReference>